<dbReference type="InterPro" id="IPR009057">
    <property type="entry name" value="Homeodomain-like_sf"/>
</dbReference>
<dbReference type="Gene3D" id="1.10.10.60">
    <property type="entry name" value="Homeodomain-like"/>
    <property type="match status" value="1"/>
</dbReference>
<proteinExistence type="predicted"/>
<dbReference type="InterPro" id="IPR020449">
    <property type="entry name" value="Tscrpt_reg_AraC-type_HTH"/>
</dbReference>
<dbReference type="InterPro" id="IPR050204">
    <property type="entry name" value="AraC_XylS_family_regulators"/>
</dbReference>
<dbReference type="Proteomes" id="UP000440668">
    <property type="component" value="Unassembled WGS sequence"/>
</dbReference>
<dbReference type="GO" id="GO:0003700">
    <property type="term" value="F:DNA-binding transcription factor activity"/>
    <property type="evidence" value="ECO:0007669"/>
    <property type="project" value="InterPro"/>
</dbReference>
<dbReference type="EMBL" id="WMKA01000004">
    <property type="protein sequence ID" value="MTG87881.1"/>
    <property type="molecule type" value="Genomic_DNA"/>
</dbReference>
<keyword evidence="3" id="KW-0804">Transcription</keyword>
<keyword evidence="2" id="KW-0238">DNA-binding</keyword>
<feature type="domain" description="HTH araC/xylS-type" evidence="4">
    <location>
        <begin position="211"/>
        <end position="312"/>
    </location>
</feature>
<dbReference type="PROSITE" id="PS00041">
    <property type="entry name" value="HTH_ARAC_FAMILY_1"/>
    <property type="match status" value="2"/>
</dbReference>
<reference evidence="5 6" key="1">
    <citation type="submission" date="2019-11" db="EMBL/GenBank/DDBJ databases">
        <title>Cellulosimicrobium composti sp. nov. isolated from a compost.</title>
        <authorList>
            <person name="Yang Y."/>
        </authorList>
    </citation>
    <scope>NUCLEOTIDE SEQUENCE [LARGE SCALE GENOMIC DNA]</scope>
    <source>
        <strain evidence="5 6">BIT-GX5</strain>
    </source>
</reference>
<dbReference type="PANTHER" id="PTHR46796">
    <property type="entry name" value="HTH-TYPE TRANSCRIPTIONAL ACTIVATOR RHAS-RELATED"/>
    <property type="match status" value="1"/>
</dbReference>
<dbReference type="Pfam" id="PF12833">
    <property type="entry name" value="HTH_18"/>
    <property type="match status" value="1"/>
</dbReference>
<evidence type="ECO:0000313" key="5">
    <source>
        <dbReference type="EMBL" id="MTG87881.1"/>
    </source>
</evidence>
<evidence type="ECO:0000256" key="1">
    <source>
        <dbReference type="ARBA" id="ARBA00023015"/>
    </source>
</evidence>
<dbReference type="InterPro" id="IPR018062">
    <property type="entry name" value="HTH_AraC-typ_CS"/>
</dbReference>
<comment type="caution">
    <text evidence="5">The sequence shown here is derived from an EMBL/GenBank/DDBJ whole genome shotgun (WGS) entry which is preliminary data.</text>
</comment>
<organism evidence="5 6">
    <name type="scientific">Cellulosimicrobium composti</name>
    <dbReference type="NCBI Taxonomy" id="2672572"/>
    <lineage>
        <taxon>Bacteria</taxon>
        <taxon>Bacillati</taxon>
        <taxon>Actinomycetota</taxon>
        <taxon>Actinomycetes</taxon>
        <taxon>Micrococcales</taxon>
        <taxon>Promicromonosporaceae</taxon>
        <taxon>Cellulosimicrobium</taxon>
    </lineage>
</organism>
<dbReference type="InterPro" id="IPR018060">
    <property type="entry name" value="HTH_AraC"/>
</dbReference>
<dbReference type="Pfam" id="PF12852">
    <property type="entry name" value="Cupin_6"/>
    <property type="match status" value="1"/>
</dbReference>
<dbReference type="PANTHER" id="PTHR46796:SF7">
    <property type="entry name" value="ARAC FAMILY TRANSCRIPTIONAL REGULATOR"/>
    <property type="match status" value="1"/>
</dbReference>
<evidence type="ECO:0000256" key="3">
    <source>
        <dbReference type="ARBA" id="ARBA00023163"/>
    </source>
</evidence>
<evidence type="ECO:0000256" key="2">
    <source>
        <dbReference type="ARBA" id="ARBA00023125"/>
    </source>
</evidence>
<gene>
    <name evidence="5" type="ORF">GJV82_02765</name>
</gene>
<accession>A0A6N7ZEN7</accession>
<dbReference type="SMART" id="SM00342">
    <property type="entry name" value="HTH_ARAC"/>
    <property type="match status" value="1"/>
</dbReference>
<dbReference type="InterPro" id="IPR032783">
    <property type="entry name" value="AraC_lig"/>
</dbReference>
<dbReference type="PROSITE" id="PS01124">
    <property type="entry name" value="HTH_ARAC_FAMILY_2"/>
    <property type="match status" value="1"/>
</dbReference>
<keyword evidence="1" id="KW-0805">Transcription regulation</keyword>
<dbReference type="PRINTS" id="PR00032">
    <property type="entry name" value="HTHARAC"/>
</dbReference>
<dbReference type="AlphaFoldDB" id="A0A6N7ZEN7"/>
<evidence type="ECO:0000313" key="6">
    <source>
        <dbReference type="Proteomes" id="UP000440668"/>
    </source>
</evidence>
<name>A0A6N7ZEN7_9MICO</name>
<dbReference type="GO" id="GO:0043565">
    <property type="term" value="F:sequence-specific DNA binding"/>
    <property type="evidence" value="ECO:0007669"/>
    <property type="project" value="InterPro"/>
</dbReference>
<dbReference type="SUPFAM" id="SSF46689">
    <property type="entry name" value="Homeodomain-like"/>
    <property type="match status" value="2"/>
</dbReference>
<sequence>MRDGPHFLSESTESTIDHLTELCDLVEVDSLLTGGVVARGAWRSRGRISDPIKFFALLDGAAILRTDGVDVPVALAPGDVAILVGRSWVELESGEEPRTEVGPESDFASPPFTTRAPGDDVLLGGCVRLNEAGRTLLTGSFPPVAVVRAHDADAYGLRETLLRLLDEAGGARPGAAFAIRQHARLLLLGLLRAYAGRPDLPPGLLRLLTDDRLRPALDRMHAEPARAWRLDELSRAVAMSRTSFAERFRDVAGMPPLAYLTQWRMLLARRALREDDARVGELAQRLGYGSESAFSTAFKRVVGESPLRYRARLRERAADAAPPALAPATP</sequence>
<evidence type="ECO:0000259" key="4">
    <source>
        <dbReference type="PROSITE" id="PS01124"/>
    </source>
</evidence>
<protein>
    <submittedName>
        <fullName evidence="5">Helix-turn-helix domain-containing protein</fullName>
    </submittedName>
</protein>